<protein>
    <submittedName>
        <fullName evidence="2">Uncharacterized protein</fullName>
    </submittedName>
</protein>
<organism evidence="2 3">
    <name type="scientific">Methylobacterium trifolii</name>
    <dbReference type="NCBI Taxonomy" id="1003092"/>
    <lineage>
        <taxon>Bacteria</taxon>
        <taxon>Pseudomonadati</taxon>
        <taxon>Pseudomonadota</taxon>
        <taxon>Alphaproteobacteria</taxon>
        <taxon>Hyphomicrobiales</taxon>
        <taxon>Methylobacteriaceae</taxon>
        <taxon>Methylobacterium</taxon>
    </lineage>
</organism>
<feature type="region of interest" description="Disordered" evidence="1">
    <location>
        <begin position="1"/>
        <end position="27"/>
    </location>
</feature>
<sequence length="50" mass="5283">MAIRAMAAMASPIEATPRPRGTTVISTTSFGPTSVLLQVARSRAVRLQGR</sequence>
<evidence type="ECO:0000313" key="3">
    <source>
        <dbReference type="Proteomes" id="UP001055057"/>
    </source>
</evidence>
<name>A0ABQ4U6J7_9HYPH</name>
<keyword evidence="3" id="KW-1185">Reference proteome</keyword>
<reference evidence="2" key="1">
    <citation type="journal article" date="2021" name="Front. Microbiol.">
        <title>Comprehensive Comparative Genomics and Phenotyping of Methylobacterium Species.</title>
        <authorList>
            <person name="Alessa O."/>
            <person name="Ogura Y."/>
            <person name="Fujitani Y."/>
            <person name="Takami H."/>
            <person name="Hayashi T."/>
            <person name="Sahin N."/>
            <person name="Tani A."/>
        </authorList>
    </citation>
    <scope>NUCLEOTIDE SEQUENCE</scope>
    <source>
        <strain evidence="2">DSM 23632</strain>
    </source>
</reference>
<accession>A0ABQ4U6J7</accession>
<evidence type="ECO:0000313" key="2">
    <source>
        <dbReference type="EMBL" id="GJE62421.1"/>
    </source>
</evidence>
<comment type="caution">
    <text evidence="2">The sequence shown here is derived from an EMBL/GenBank/DDBJ whole genome shotgun (WGS) entry which is preliminary data.</text>
</comment>
<dbReference type="EMBL" id="BPRB01000318">
    <property type="protein sequence ID" value="GJE62421.1"/>
    <property type="molecule type" value="Genomic_DNA"/>
</dbReference>
<gene>
    <name evidence="2" type="ORF">MPOCJGCO_4554</name>
</gene>
<reference evidence="2" key="2">
    <citation type="submission" date="2021-08" db="EMBL/GenBank/DDBJ databases">
        <authorList>
            <person name="Tani A."/>
            <person name="Ola A."/>
            <person name="Ogura Y."/>
            <person name="Katsura K."/>
            <person name="Hayashi T."/>
        </authorList>
    </citation>
    <scope>NUCLEOTIDE SEQUENCE</scope>
    <source>
        <strain evidence="2">DSM 23632</strain>
    </source>
</reference>
<evidence type="ECO:0000256" key="1">
    <source>
        <dbReference type="SAM" id="MobiDB-lite"/>
    </source>
</evidence>
<dbReference type="Proteomes" id="UP001055057">
    <property type="component" value="Unassembled WGS sequence"/>
</dbReference>
<proteinExistence type="predicted"/>